<name>A0A9P6I4F7_9PEZI</name>
<gene>
    <name evidence="1" type="ORF">CkaCkLH20_08550</name>
</gene>
<dbReference type="GO" id="GO:0016798">
    <property type="term" value="F:hydrolase activity, acting on glycosyl bonds"/>
    <property type="evidence" value="ECO:0007669"/>
    <property type="project" value="UniProtKB-KW"/>
</dbReference>
<dbReference type="InterPro" id="IPR012341">
    <property type="entry name" value="6hp_glycosidase-like_sf"/>
</dbReference>
<dbReference type="GO" id="GO:0005975">
    <property type="term" value="P:carbohydrate metabolic process"/>
    <property type="evidence" value="ECO:0007669"/>
    <property type="project" value="InterPro"/>
</dbReference>
<protein>
    <submittedName>
        <fullName evidence="1">Six-hairpin glycosidase-like protein</fullName>
    </submittedName>
</protein>
<dbReference type="GeneID" id="62164339"/>
<keyword evidence="1" id="KW-0326">Glycosidase</keyword>
<keyword evidence="2" id="KW-1185">Reference proteome</keyword>
<dbReference type="PANTHER" id="PTHR34987">
    <property type="entry name" value="C, PUTATIVE (AFU_ORTHOLOGUE AFUA_3G02880)-RELATED"/>
    <property type="match status" value="1"/>
</dbReference>
<organism evidence="1 2">
    <name type="scientific">Colletotrichum karsti</name>
    <dbReference type="NCBI Taxonomy" id="1095194"/>
    <lineage>
        <taxon>Eukaryota</taxon>
        <taxon>Fungi</taxon>
        <taxon>Dikarya</taxon>
        <taxon>Ascomycota</taxon>
        <taxon>Pezizomycotina</taxon>
        <taxon>Sordariomycetes</taxon>
        <taxon>Hypocreomycetidae</taxon>
        <taxon>Glomerellales</taxon>
        <taxon>Glomerellaceae</taxon>
        <taxon>Colletotrichum</taxon>
        <taxon>Colletotrichum boninense species complex</taxon>
    </lineage>
</organism>
<accession>A0A9P6I4F7</accession>
<dbReference type="Proteomes" id="UP000781932">
    <property type="component" value="Unassembled WGS sequence"/>
</dbReference>
<dbReference type="AlphaFoldDB" id="A0A9P6I4F7"/>
<reference evidence="1" key="1">
    <citation type="submission" date="2020-03" db="EMBL/GenBank/DDBJ databases">
        <authorList>
            <person name="He L."/>
        </authorList>
    </citation>
    <scope>NUCLEOTIDE SEQUENCE</scope>
    <source>
        <strain evidence="1">CkLH20</strain>
    </source>
</reference>
<dbReference type="Gene3D" id="1.50.10.10">
    <property type="match status" value="1"/>
</dbReference>
<keyword evidence="1" id="KW-0378">Hydrolase</keyword>
<proteinExistence type="predicted"/>
<evidence type="ECO:0000313" key="2">
    <source>
        <dbReference type="Proteomes" id="UP000781932"/>
    </source>
</evidence>
<comment type="caution">
    <text evidence="1">The sequence shown here is derived from an EMBL/GenBank/DDBJ whole genome shotgun (WGS) entry which is preliminary data.</text>
</comment>
<dbReference type="PANTHER" id="PTHR34987:SF5">
    <property type="entry name" value="ALPHA-RHAMNOSIDASE"/>
    <property type="match status" value="1"/>
</dbReference>
<evidence type="ECO:0000313" key="1">
    <source>
        <dbReference type="EMBL" id="KAF9873816.1"/>
    </source>
</evidence>
<sequence length="255" mass="27765">MSDYDNDAYLKLNRTTDEPPAFVLDFGIEVGGIISFSYDLQGVENASVGLAFTEAKDFIGRNSDSSRGGSGGRPGDGPWLANMSASTNGYYVMPDERIRGGFRYLTIFLETPGTVVSLGITNVTLDISFQPTWSNLRAYKGYFHSEDELLNKIWYSGAYTVQTNSVPGNTGQNALGNSVRGWRNNAVITTADTVLLDGAKRDRFVWIGDMGTAVPSAFVGTGELESTKHALLAIFDNQASFPAIIFTRHIRGTWG</sequence>
<reference evidence="1" key="2">
    <citation type="submission" date="2020-11" db="EMBL/GenBank/DDBJ databases">
        <title>Whole genome sequencing of Colletotrichum sp.</title>
        <authorList>
            <person name="Li H."/>
        </authorList>
    </citation>
    <scope>NUCLEOTIDE SEQUENCE</scope>
    <source>
        <strain evidence="1">CkLH20</strain>
    </source>
</reference>
<dbReference type="RefSeq" id="XP_038743277.1">
    <property type="nucleotide sequence ID" value="XM_038891265.1"/>
</dbReference>
<dbReference type="EMBL" id="JAATWM020000029">
    <property type="protein sequence ID" value="KAF9873816.1"/>
    <property type="molecule type" value="Genomic_DNA"/>
</dbReference>
<dbReference type="OrthoDB" id="10036721at2759"/>